<dbReference type="Proteomes" id="UP000032266">
    <property type="component" value="Chromosome"/>
</dbReference>
<evidence type="ECO:0000256" key="4">
    <source>
        <dbReference type="SAM" id="MobiDB-lite"/>
    </source>
</evidence>
<feature type="domain" description="Response regulatory" evidence="5">
    <location>
        <begin position="32"/>
        <end position="148"/>
    </location>
</feature>
<dbReference type="GO" id="GO:0000160">
    <property type="term" value="P:phosphorelay signal transduction system"/>
    <property type="evidence" value="ECO:0007669"/>
    <property type="project" value="UniProtKB-KW"/>
</dbReference>
<dbReference type="InterPro" id="IPR001789">
    <property type="entry name" value="Sig_transdc_resp-reg_receiver"/>
</dbReference>
<dbReference type="Gene3D" id="3.40.50.2300">
    <property type="match status" value="1"/>
</dbReference>
<dbReference type="GO" id="GO:0003677">
    <property type="term" value="F:DNA binding"/>
    <property type="evidence" value="ECO:0007669"/>
    <property type="project" value="UniProtKB-KW"/>
</dbReference>
<dbReference type="InterPro" id="IPR011006">
    <property type="entry name" value="CheY-like_superfamily"/>
</dbReference>
<keyword evidence="2" id="KW-0902">Two-component regulatory system</keyword>
<dbReference type="AlphaFoldDB" id="A0A0C5VK29"/>
<feature type="modified residue" description="4-aspartylphosphate" evidence="3">
    <location>
        <position position="81"/>
    </location>
</feature>
<keyword evidence="7" id="KW-1185">Reference proteome</keyword>
<reference evidence="6 7" key="1">
    <citation type="submission" date="2014-01" db="EMBL/GenBank/DDBJ databases">
        <title>Full genme sequencing of cellulolytic bacterium Gynuella sunshinyii YC6258T gen. nov., sp. nov.</title>
        <authorList>
            <person name="Khan H."/>
            <person name="Chung E.J."/>
            <person name="Chung Y.R."/>
        </authorList>
    </citation>
    <scope>NUCLEOTIDE SEQUENCE [LARGE SCALE GENOMIC DNA]</scope>
    <source>
        <strain evidence="6 7">YC6258</strain>
    </source>
</reference>
<feature type="region of interest" description="Disordered" evidence="4">
    <location>
        <begin position="1"/>
        <end position="26"/>
    </location>
</feature>
<evidence type="ECO:0000313" key="6">
    <source>
        <dbReference type="EMBL" id="AJQ95037.1"/>
    </source>
</evidence>
<dbReference type="RefSeq" id="WP_044617428.1">
    <property type="nucleotide sequence ID" value="NZ_CP007142.1"/>
</dbReference>
<evidence type="ECO:0000259" key="5">
    <source>
        <dbReference type="PROSITE" id="PS50110"/>
    </source>
</evidence>
<evidence type="ECO:0000313" key="7">
    <source>
        <dbReference type="Proteomes" id="UP000032266"/>
    </source>
</evidence>
<dbReference type="PATRIC" id="fig|1445510.3.peg.2967"/>
<keyword evidence="6" id="KW-0238">DNA-binding</keyword>
<name>A0A0C5VK29_9GAMM</name>
<sequence length="149" mass="16526">MRQSQKDGKCSGPVQGADDQEQNADRPLQDKKVLLVEDDDLNQDLVLEILEQLGARVTVCWNGAEALTSLQQASFDCVLMDCNMPVMDGYDATRKLRKIAGLETLPVIALTAGDSQHERQQALDAGMDEFLTKPFKPPELKILLCRILL</sequence>
<dbReference type="SUPFAM" id="SSF52172">
    <property type="entry name" value="CheY-like"/>
    <property type="match status" value="1"/>
</dbReference>
<proteinExistence type="predicted"/>
<accession>A0A0C5VK29</accession>
<dbReference type="STRING" id="1445510.YC6258_02999"/>
<dbReference type="HOGENOM" id="CLU_000445_69_12_6"/>
<keyword evidence="1 3" id="KW-0597">Phosphoprotein</keyword>
<evidence type="ECO:0000256" key="2">
    <source>
        <dbReference type="ARBA" id="ARBA00023012"/>
    </source>
</evidence>
<dbReference type="CDD" id="cd17546">
    <property type="entry name" value="REC_hyHK_CKI1_RcsC-like"/>
    <property type="match status" value="1"/>
</dbReference>
<protein>
    <submittedName>
        <fullName evidence="6">Response regulator consisting of a CheY-like receiver domain and a winged-helix DNA-binding domain</fullName>
    </submittedName>
</protein>
<organism evidence="6 7">
    <name type="scientific">Gynuella sunshinyii YC6258</name>
    <dbReference type="NCBI Taxonomy" id="1445510"/>
    <lineage>
        <taxon>Bacteria</taxon>
        <taxon>Pseudomonadati</taxon>
        <taxon>Pseudomonadota</taxon>
        <taxon>Gammaproteobacteria</taxon>
        <taxon>Oceanospirillales</taxon>
        <taxon>Saccharospirillaceae</taxon>
        <taxon>Gynuella</taxon>
    </lineage>
</organism>
<dbReference type="EMBL" id="CP007142">
    <property type="protein sequence ID" value="AJQ95037.1"/>
    <property type="molecule type" value="Genomic_DNA"/>
</dbReference>
<dbReference type="SMART" id="SM00448">
    <property type="entry name" value="REC"/>
    <property type="match status" value="1"/>
</dbReference>
<evidence type="ECO:0000256" key="3">
    <source>
        <dbReference type="PROSITE-ProRule" id="PRU00169"/>
    </source>
</evidence>
<dbReference type="PROSITE" id="PS50110">
    <property type="entry name" value="RESPONSE_REGULATORY"/>
    <property type="match status" value="1"/>
</dbReference>
<evidence type="ECO:0000256" key="1">
    <source>
        <dbReference type="ARBA" id="ARBA00022553"/>
    </source>
</evidence>
<dbReference type="KEGG" id="gsn:YC6258_02999"/>
<dbReference type="PANTHER" id="PTHR45339">
    <property type="entry name" value="HYBRID SIGNAL TRANSDUCTION HISTIDINE KINASE J"/>
    <property type="match status" value="1"/>
</dbReference>
<dbReference type="Pfam" id="PF00072">
    <property type="entry name" value="Response_reg"/>
    <property type="match status" value="1"/>
</dbReference>
<dbReference type="PANTHER" id="PTHR45339:SF1">
    <property type="entry name" value="HYBRID SIGNAL TRANSDUCTION HISTIDINE KINASE J"/>
    <property type="match status" value="1"/>
</dbReference>
<gene>
    <name evidence="6" type="ORF">YC6258_02999</name>
</gene>